<evidence type="ECO:0000313" key="4">
    <source>
        <dbReference type="Proteomes" id="UP000002429"/>
    </source>
</evidence>
<dbReference type="SUPFAM" id="SSF46785">
    <property type="entry name" value="Winged helix' DNA-binding domain"/>
    <property type="match status" value="1"/>
</dbReference>
<feature type="domain" description="HTH marR-type" evidence="2">
    <location>
        <begin position="32"/>
        <end position="169"/>
    </location>
</feature>
<reference evidence="4" key="1">
    <citation type="journal article" date="2010" name="PLoS ONE">
        <title>The complete genome sequence of Cupriavidus metallidurans strain CH34, a master survivalist in harsh and anthropogenic environments.</title>
        <authorList>
            <person name="Janssen P.J."/>
            <person name="Van Houdt R."/>
            <person name="Moors H."/>
            <person name="Monsieurs P."/>
            <person name="Morin N."/>
            <person name="Michaux A."/>
            <person name="Benotmane M.A."/>
            <person name="Leys N."/>
            <person name="Vallaeys T."/>
            <person name="Lapidus A."/>
            <person name="Monchy S."/>
            <person name="Medigue C."/>
            <person name="Taghavi S."/>
            <person name="McCorkle S."/>
            <person name="Dunn J."/>
            <person name="van der Lelie D."/>
            <person name="Mergeay M."/>
        </authorList>
    </citation>
    <scope>NUCLEOTIDE SEQUENCE [LARGE SCALE GENOMIC DNA]</scope>
    <source>
        <strain evidence="4">ATCC 43123 / DSM 2839 / NBRC 102507 / CH34</strain>
    </source>
</reference>
<evidence type="ECO:0000256" key="1">
    <source>
        <dbReference type="SAM" id="MobiDB-lite"/>
    </source>
</evidence>
<dbReference type="Proteomes" id="UP000002429">
    <property type="component" value="Plasmid megaplasmid"/>
</dbReference>
<dbReference type="SMART" id="SM00347">
    <property type="entry name" value="HTH_MARR"/>
    <property type="match status" value="1"/>
</dbReference>
<dbReference type="PANTHER" id="PTHR33164">
    <property type="entry name" value="TRANSCRIPTIONAL REGULATOR, MARR FAMILY"/>
    <property type="match status" value="1"/>
</dbReference>
<geneLocation type="plasmid" evidence="3 4">
    <name>megaplasmid</name>
</geneLocation>
<dbReference type="InterPro" id="IPR000835">
    <property type="entry name" value="HTH_MarR-typ"/>
</dbReference>
<gene>
    <name evidence="3" type="ordered locus">Rmet_3643</name>
</gene>
<dbReference type="InterPro" id="IPR039422">
    <property type="entry name" value="MarR/SlyA-like"/>
</dbReference>
<dbReference type="PANTHER" id="PTHR33164:SF43">
    <property type="entry name" value="HTH-TYPE TRANSCRIPTIONAL REPRESSOR YETL"/>
    <property type="match status" value="1"/>
</dbReference>
<dbReference type="Pfam" id="PF12802">
    <property type="entry name" value="MarR_2"/>
    <property type="match status" value="1"/>
</dbReference>
<organism evidence="3 4">
    <name type="scientific">Cupriavidus metallidurans (strain ATCC 43123 / DSM 2839 / NBRC 102507 / CH34)</name>
    <name type="common">Ralstonia metallidurans</name>
    <dbReference type="NCBI Taxonomy" id="266264"/>
    <lineage>
        <taxon>Bacteria</taxon>
        <taxon>Pseudomonadati</taxon>
        <taxon>Pseudomonadota</taxon>
        <taxon>Betaproteobacteria</taxon>
        <taxon>Burkholderiales</taxon>
        <taxon>Burkholderiaceae</taxon>
        <taxon>Cupriavidus</taxon>
    </lineage>
</organism>
<keyword evidence="3" id="KW-0614">Plasmid</keyword>
<dbReference type="AlphaFoldDB" id="Q1LH61"/>
<dbReference type="GO" id="GO:0003700">
    <property type="term" value="F:DNA-binding transcription factor activity"/>
    <property type="evidence" value="ECO:0007669"/>
    <property type="project" value="InterPro"/>
</dbReference>
<dbReference type="InterPro" id="IPR036390">
    <property type="entry name" value="WH_DNA-bd_sf"/>
</dbReference>
<dbReference type="EMBL" id="CP000353">
    <property type="protein sequence ID" value="ABF10515.1"/>
    <property type="molecule type" value="Genomic_DNA"/>
</dbReference>
<sequence length="169" mass="19024">MGGRSTNALADPTSMPRKSAQARASEETAVLHKQDFEALSDFRYQLRRFLRFSEEAARAEGVTVQQYLLMLHIRGCPDKNWASVGELAERLQAKQHGVVALVNRCEAAGLVSRKVNPDDRRVVQIHLLAKGERCLNRLAALHRTELESLRNTFRVARITAFNDDGAERI</sequence>
<feature type="region of interest" description="Disordered" evidence="1">
    <location>
        <begin position="1"/>
        <end position="25"/>
    </location>
</feature>
<proteinExistence type="predicted"/>
<keyword evidence="4" id="KW-1185">Reference proteome</keyword>
<dbReference type="KEGG" id="rme:Rmet_3643"/>
<dbReference type="PROSITE" id="PS50995">
    <property type="entry name" value="HTH_MARR_2"/>
    <property type="match status" value="1"/>
</dbReference>
<accession>Q1LH61</accession>
<name>Q1LH61_CUPMC</name>
<evidence type="ECO:0000313" key="3">
    <source>
        <dbReference type="EMBL" id="ABF10515.1"/>
    </source>
</evidence>
<dbReference type="eggNOG" id="COG1846">
    <property type="taxonomic scope" value="Bacteria"/>
</dbReference>
<dbReference type="InterPro" id="IPR036388">
    <property type="entry name" value="WH-like_DNA-bd_sf"/>
</dbReference>
<protein>
    <submittedName>
        <fullName evidence="3">Transcriptional regulator, MarR family</fullName>
    </submittedName>
</protein>
<evidence type="ECO:0000259" key="2">
    <source>
        <dbReference type="PROSITE" id="PS50995"/>
    </source>
</evidence>
<dbReference type="GO" id="GO:0006950">
    <property type="term" value="P:response to stress"/>
    <property type="evidence" value="ECO:0007669"/>
    <property type="project" value="TreeGrafter"/>
</dbReference>
<dbReference type="HOGENOM" id="CLU_120009_1_0_4"/>
<dbReference type="Gene3D" id="1.10.10.10">
    <property type="entry name" value="Winged helix-like DNA-binding domain superfamily/Winged helix DNA-binding domain"/>
    <property type="match status" value="1"/>
</dbReference>